<comment type="similarity">
    <text evidence="1">Belongs to the LysR transcriptional regulatory family.</text>
</comment>
<dbReference type="InterPro" id="IPR036390">
    <property type="entry name" value="WH_DNA-bd_sf"/>
</dbReference>
<dbReference type="FunFam" id="1.10.10.10:FF:000001">
    <property type="entry name" value="LysR family transcriptional regulator"/>
    <property type="match status" value="1"/>
</dbReference>
<dbReference type="SUPFAM" id="SSF46785">
    <property type="entry name" value="Winged helix' DNA-binding domain"/>
    <property type="match status" value="1"/>
</dbReference>
<dbReference type="PROSITE" id="PS50931">
    <property type="entry name" value="HTH_LYSR"/>
    <property type="match status" value="1"/>
</dbReference>
<dbReference type="Proteomes" id="UP000295565">
    <property type="component" value="Unassembled WGS sequence"/>
</dbReference>
<dbReference type="EMBL" id="SMGD01000007">
    <property type="protein sequence ID" value="TCK60345.1"/>
    <property type="molecule type" value="Genomic_DNA"/>
</dbReference>
<comment type="caution">
    <text evidence="6">The sequence shown here is derived from an EMBL/GenBank/DDBJ whole genome shotgun (WGS) entry which is preliminary data.</text>
</comment>
<dbReference type="AlphaFoldDB" id="A0A4R1K7S3"/>
<evidence type="ECO:0000259" key="5">
    <source>
        <dbReference type="PROSITE" id="PS50931"/>
    </source>
</evidence>
<dbReference type="OrthoDB" id="5671700at2"/>
<feature type="domain" description="HTH lysR-type" evidence="5">
    <location>
        <begin position="14"/>
        <end position="66"/>
    </location>
</feature>
<proteinExistence type="inferred from homology"/>
<dbReference type="PANTHER" id="PTHR30537:SF5">
    <property type="entry name" value="HTH-TYPE TRANSCRIPTIONAL ACTIVATOR TTDR-RELATED"/>
    <property type="match status" value="1"/>
</dbReference>
<dbReference type="CDD" id="cd08422">
    <property type="entry name" value="PBP2_CrgA_like"/>
    <property type="match status" value="1"/>
</dbReference>
<evidence type="ECO:0000256" key="2">
    <source>
        <dbReference type="ARBA" id="ARBA00023015"/>
    </source>
</evidence>
<protein>
    <submittedName>
        <fullName evidence="6">DNA-binding transcriptional LysR family regulator</fullName>
    </submittedName>
</protein>
<sequence length="307" mass="35047">MKRTNNSIGLLYEMAVFATVVEADSFSAAAKILGVSPSSVSRSINRLEEQLNCRLLERTTRKLRLNEQGQAVYQRCKDMRSAADAVLDVSGQSNPLPQGTLRISIPKAIGHLLIHPLMPEFLNRYPKVNVQMLLEDRYIDLIDDRMDLAIRITEDPPVGMVGRKLLNIEHVICASPDYLTRFETIEHPRQLREHSCIYLSEQPKDRQWTFHKQTQKITIEVTGRYAVNHTQVRLDAAKQGLGITSLPYFTVHEALQKGELVQVLPEWHFLTGYTGAAWLIYPPNRYQPTKIKVFIDYLVEKLSHSGL</sequence>
<dbReference type="Pfam" id="PF03466">
    <property type="entry name" value="LysR_substrate"/>
    <property type="match status" value="1"/>
</dbReference>
<evidence type="ECO:0000256" key="1">
    <source>
        <dbReference type="ARBA" id="ARBA00009437"/>
    </source>
</evidence>
<dbReference type="FunFam" id="3.40.190.290:FF:000001">
    <property type="entry name" value="Transcriptional regulator, LysR family"/>
    <property type="match status" value="1"/>
</dbReference>
<dbReference type="Gene3D" id="3.40.190.290">
    <property type="match status" value="1"/>
</dbReference>
<reference evidence="6 7" key="1">
    <citation type="submission" date="2019-03" db="EMBL/GenBank/DDBJ databases">
        <title>Genomic Encyclopedia of Type Strains, Phase IV (KMG-IV): sequencing the most valuable type-strain genomes for metagenomic binning, comparative biology and taxonomic classification.</title>
        <authorList>
            <person name="Goeker M."/>
        </authorList>
    </citation>
    <scope>NUCLEOTIDE SEQUENCE [LARGE SCALE GENOMIC DNA]</scope>
    <source>
        <strain evidence="6 7">DSM 18577</strain>
    </source>
</reference>
<gene>
    <name evidence="6" type="ORF">EV690_0575</name>
</gene>
<dbReference type="GO" id="GO:0043565">
    <property type="term" value="F:sequence-specific DNA binding"/>
    <property type="evidence" value="ECO:0007669"/>
    <property type="project" value="TreeGrafter"/>
</dbReference>
<dbReference type="InterPro" id="IPR036388">
    <property type="entry name" value="WH-like_DNA-bd_sf"/>
</dbReference>
<keyword evidence="2" id="KW-0805">Transcription regulation</keyword>
<dbReference type="InterPro" id="IPR058163">
    <property type="entry name" value="LysR-type_TF_proteobact-type"/>
</dbReference>
<dbReference type="Pfam" id="PF00126">
    <property type="entry name" value="HTH_1"/>
    <property type="match status" value="1"/>
</dbReference>
<organism evidence="6 7">
    <name type="scientific">Celerinatantimonas diazotrophica</name>
    <dbReference type="NCBI Taxonomy" id="412034"/>
    <lineage>
        <taxon>Bacteria</taxon>
        <taxon>Pseudomonadati</taxon>
        <taxon>Pseudomonadota</taxon>
        <taxon>Gammaproteobacteria</taxon>
        <taxon>Celerinatantimonadaceae</taxon>
        <taxon>Celerinatantimonas</taxon>
    </lineage>
</organism>
<evidence type="ECO:0000313" key="7">
    <source>
        <dbReference type="Proteomes" id="UP000295565"/>
    </source>
</evidence>
<evidence type="ECO:0000313" key="6">
    <source>
        <dbReference type="EMBL" id="TCK60345.1"/>
    </source>
</evidence>
<evidence type="ECO:0000256" key="4">
    <source>
        <dbReference type="ARBA" id="ARBA00023163"/>
    </source>
</evidence>
<keyword evidence="3 6" id="KW-0238">DNA-binding</keyword>
<name>A0A4R1K7S3_9GAMM</name>
<dbReference type="GO" id="GO:0006351">
    <property type="term" value="P:DNA-templated transcription"/>
    <property type="evidence" value="ECO:0007669"/>
    <property type="project" value="TreeGrafter"/>
</dbReference>
<evidence type="ECO:0000256" key="3">
    <source>
        <dbReference type="ARBA" id="ARBA00023125"/>
    </source>
</evidence>
<keyword evidence="4" id="KW-0804">Transcription</keyword>
<keyword evidence="7" id="KW-1185">Reference proteome</keyword>
<dbReference type="GO" id="GO:0003700">
    <property type="term" value="F:DNA-binding transcription factor activity"/>
    <property type="evidence" value="ECO:0007669"/>
    <property type="project" value="InterPro"/>
</dbReference>
<dbReference type="SUPFAM" id="SSF53850">
    <property type="entry name" value="Periplasmic binding protein-like II"/>
    <property type="match status" value="1"/>
</dbReference>
<dbReference type="InterPro" id="IPR005119">
    <property type="entry name" value="LysR_subst-bd"/>
</dbReference>
<dbReference type="Gene3D" id="1.10.10.10">
    <property type="entry name" value="Winged helix-like DNA-binding domain superfamily/Winged helix DNA-binding domain"/>
    <property type="match status" value="1"/>
</dbReference>
<dbReference type="RefSeq" id="WP_131911430.1">
    <property type="nucleotide sequence ID" value="NZ_OU594967.1"/>
</dbReference>
<dbReference type="InterPro" id="IPR000847">
    <property type="entry name" value="LysR_HTH_N"/>
</dbReference>
<accession>A0A4R1K7S3</accession>
<dbReference type="PANTHER" id="PTHR30537">
    <property type="entry name" value="HTH-TYPE TRANSCRIPTIONAL REGULATOR"/>
    <property type="match status" value="1"/>
</dbReference>